<dbReference type="Proteomes" id="UP000030130">
    <property type="component" value="Unassembled WGS sequence"/>
</dbReference>
<keyword evidence="2" id="KW-0067">ATP-binding</keyword>
<dbReference type="InterPro" id="IPR042099">
    <property type="entry name" value="ANL_N_sf"/>
</dbReference>
<dbReference type="eggNOG" id="COG1022">
    <property type="taxonomic scope" value="Bacteria"/>
</dbReference>
<dbReference type="InterPro" id="IPR000873">
    <property type="entry name" value="AMP-dep_synth/lig_dom"/>
</dbReference>
<feature type="domain" description="AMP-dependent synthetase/ligase" evidence="3">
    <location>
        <begin position="14"/>
        <end position="433"/>
    </location>
</feature>
<evidence type="ECO:0000256" key="2">
    <source>
        <dbReference type="ARBA" id="ARBA00022840"/>
    </source>
</evidence>
<evidence type="ECO:0000313" key="5">
    <source>
        <dbReference type="Proteomes" id="UP000030130"/>
    </source>
</evidence>
<dbReference type="Gene3D" id="3.40.50.12780">
    <property type="entry name" value="N-terminal domain of ligase-like"/>
    <property type="match status" value="1"/>
</dbReference>
<dbReference type="Pfam" id="PF00501">
    <property type="entry name" value="AMP-binding"/>
    <property type="match status" value="1"/>
</dbReference>
<organism evidence="4 5">
    <name type="scientific">Porphyromonas gulae</name>
    <dbReference type="NCBI Taxonomy" id="111105"/>
    <lineage>
        <taxon>Bacteria</taxon>
        <taxon>Pseudomonadati</taxon>
        <taxon>Bacteroidota</taxon>
        <taxon>Bacteroidia</taxon>
        <taxon>Bacteroidales</taxon>
        <taxon>Porphyromonadaceae</taxon>
        <taxon>Porphyromonas</taxon>
    </lineage>
</organism>
<evidence type="ECO:0000256" key="1">
    <source>
        <dbReference type="ARBA" id="ARBA00022741"/>
    </source>
</evidence>
<proteinExistence type="predicted"/>
<gene>
    <name evidence="4" type="ORF">HR08_07240</name>
</gene>
<dbReference type="GO" id="GO:0005524">
    <property type="term" value="F:ATP binding"/>
    <property type="evidence" value="ECO:0007669"/>
    <property type="project" value="UniProtKB-KW"/>
</dbReference>
<dbReference type="PANTHER" id="PTHR43272">
    <property type="entry name" value="LONG-CHAIN-FATTY-ACID--COA LIGASE"/>
    <property type="match status" value="1"/>
</dbReference>
<protein>
    <submittedName>
        <fullName evidence="4">Long-chain fatty acid--CoA ligase</fullName>
    </submittedName>
</protein>
<comment type="caution">
    <text evidence="4">The sequence shown here is derived from an EMBL/GenBank/DDBJ whole genome shotgun (WGS) entry which is preliminary data.</text>
</comment>
<keyword evidence="1" id="KW-0547">Nucleotide-binding</keyword>
<dbReference type="PANTHER" id="PTHR43272:SF33">
    <property type="entry name" value="AMP-BINDING DOMAIN-CONTAINING PROTEIN-RELATED"/>
    <property type="match status" value="1"/>
</dbReference>
<dbReference type="PROSITE" id="PS00455">
    <property type="entry name" value="AMP_BINDING"/>
    <property type="match status" value="1"/>
</dbReference>
<dbReference type="AlphaFoldDB" id="A0A0A2F4V9"/>
<dbReference type="InterPro" id="IPR020845">
    <property type="entry name" value="AMP-binding_CS"/>
</dbReference>
<dbReference type="STRING" id="111105.HR09_07370"/>
<dbReference type="Pfam" id="PF23562">
    <property type="entry name" value="AMP-binding_C_3"/>
    <property type="match status" value="1"/>
</dbReference>
<dbReference type="RefSeq" id="WP_039421405.1">
    <property type="nucleotide sequence ID" value="NZ_JRAI01000061.1"/>
</dbReference>
<dbReference type="GO" id="GO:0016020">
    <property type="term" value="C:membrane"/>
    <property type="evidence" value="ECO:0007669"/>
    <property type="project" value="TreeGrafter"/>
</dbReference>
<name>A0A0A2F4V9_9PORP</name>
<accession>A0A0A2F4V9</accession>
<dbReference type="SUPFAM" id="SSF56801">
    <property type="entry name" value="Acetyl-CoA synthetase-like"/>
    <property type="match status" value="1"/>
</dbReference>
<dbReference type="OrthoDB" id="9803968at2"/>
<evidence type="ECO:0000259" key="3">
    <source>
        <dbReference type="Pfam" id="PF00501"/>
    </source>
</evidence>
<dbReference type="GO" id="GO:0004467">
    <property type="term" value="F:long-chain fatty acid-CoA ligase activity"/>
    <property type="evidence" value="ECO:0007669"/>
    <property type="project" value="TreeGrafter"/>
</dbReference>
<sequence length="608" mass="69101">MMAVTIYHPAELPQRQAEKSPNKTIIKYYDRESKQWRNISWGKFAAGVMNAAKALAEIGLEPGERIGIYSPNMVHCLYAELGAFAMRGVVVPLYATSSPEQLRFIVEDSSMETLFVGEQFQYNNAYRVQKECGTLKRIVVFDERVVLNPEDKTSKYFSEFVRLGDSMPNETKVKVSSREAIPPDPALIIYTSGTSGRSKGVLLRHSNLMYQMKVHSEHIPVYGPGELSIAFLPMSHIFEKAWTLFCLTTGTRIAILRDPKKVLEALPQIRPSLMCNVPRFWEKVYQGVNEKMASSPRILKGLYRRAMAVGQRYRLDYWNEGKRAPLLLSMQYAFYNRTIFTLLKRVLGLQRGRYFPTAGAPLSDEINVFLQSVNIPIIVGYGLSETTATVSFYPQRGFKIGSIGKVMPGLDVRIDPDNNEILVKGESIMSEYYKLPEETVAAFTPDGYFRTGDAGRMDPDGTLYFLERIKDLYKTANGKYIAPQMIEGMLAKDSIIEQIAVIGDRFKYVSALVYPNWELVRRAAIKRGLTEARSMSVDEMAVNPEINRLMMARIEAAQDSLAAYEKVKYITLLAEPFTLEKGELTETMKFKRRVINEHYAEAIEKMYL</sequence>
<keyword evidence="4" id="KW-0436">Ligase</keyword>
<reference evidence="4 5" key="1">
    <citation type="submission" date="2014-08" db="EMBL/GenBank/DDBJ databases">
        <title>Porphyromonas gulae strain:COT-052_OH1451 Genome sequencing.</title>
        <authorList>
            <person name="Wallis C."/>
            <person name="Deusch O."/>
            <person name="O'Flynn C."/>
            <person name="Davis I."/>
            <person name="Jospin G."/>
            <person name="Darling A.E."/>
            <person name="Coil D.A."/>
            <person name="Alexiev A."/>
            <person name="Horsfall A."/>
            <person name="Kirkwood N."/>
            <person name="Harris S."/>
            <person name="Eisen J.A."/>
        </authorList>
    </citation>
    <scope>NUCLEOTIDE SEQUENCE [LARGE SCALE GENOMIC DNA]</scope>
    <source>
        <strain evidence="5">COT-052 OH1451</strain>
    </source>
</reference>
<dbReference type="EMBL" id="JRAI01000061">
    <property type="protein sequence ID" value="KGN85087.1"/>
    <property type="molecule type" value="Genomic_DNA"/>
</dbReference>
<dbReference type="CDD" id="cd05907">
    <property type="entry name" value="VL_LC_FACS_like"/>
    <property type="match status" value="1"/>
</dbReference>
<evidence type="ECO:0000313" key="4">
    <source>
        <dbReference type="EMBL" id="KGN85087.1"/>
    </source>
</evidence>